<gene>
    <name evidence="1" type="ORF">ACH5RR_036812</name>
</gene>
<accession>A0ABD2Y4C1</accession>
<evidence type="ECO:0000313" key="2">
    <source>
        <dbReference type="Proteomes" id="UP001630127"/>
    </source>
</evidence>
<comment type="caution">
    <text evidence="1">The sequence shown here is derived from an EMBL/GenBank/DDBJ whole genome shotgun (WGS) entry which is preliminary data.</text>
</comment>
<sequence length="93" mass="10396">MKLWCPAHARLRQGCSRRLDAGKLCLAELRFPLGGWGSSKSITFGSDPNQTPTILASAKFEHQSKLLCDYVYKSRMLCCNSGFSFRQTIHAIS</sequence>
<organism evidence="1 2">
    <name type="scientific">Cinchona calisaya</name>
    <dbReference type="NCBI Taxonomy" id="153742"/>
    <lineage>
        <taxon>Eukaryota</taxon>
        <taxon>Viridiplantae</taxon>
        <taxon>Streptophyta</taxon>
        <taxon>Embryophyta</taxon>
        <taxon>Tracheophyta</taxon>
        <taxon>Spermatophyta</taxon>
        <taxon>Magnoliopsida</taxon>
        <taxon>eudicotyledons</taxon>
        <taxon>Gunneridae</taxon>
        <taxon>Pentapetalae</taxon>
        <taxon>asterids</taxon>
        <taxon>lamiids</taxon>
        <taxon>Gentianales</taxon>
        <taxon>Rubiaceae</taxon>
        <taxon>Cinchonoideae</taxon>
        <taxon>Cinchoneae</taxon>
        <taxon>Cinchona</taxon>
    </lineage>
</organism>
<evidence type="ECO:0000313" key="1">
    <source>
        <dbReference type="EMBL" id="KAL3502363.1"/>
    </source>
</evidence>
<dbReference type="AlphaFoldDB" id="A0ABD2Y4C1"/>
<dbReference type="EMBL" id="JBJUIK010000015">
    <property type="protein sequence ID" value="KAL3502363.1"/>
    <property type="molecule type" value="Genomic_DNA"/>
</dbReference>
<keyword evidence="2" id="KW-1185">Reference proteome</keyword>
<proteinExistence type="predicted"/>
<name>A0ABD2Y4C1_9GENT</name>
<protein>
    <submittedName>
        <fullName evidence="1">Uncharacterized protein</fullName>
    </submittedName>
</protein>
<reference evidence="1 2" key="1">
    <citation type="submission" date="2024-11" db="EMBL/GenBank/DDBJ databases">
        <title>A near-complete genome assembly of Cinchona calisaya.</title>
        <authorList>
            <person name="Lian D.C."/>
            <person name="Zhao X.W."/>
            <person name="Wei L."/>
        </authorList>
    </citation>
    <scope>NUCLEOTIDE SEQUENCE [LARGE SCALE GENOMIC DNA]</scope>
    <source>
        <tissue evidence="1">Nenye</tissue>
    </source>
</reference>
<dbReference type="Proteomes" id="UP001630127">
    <property type="component" value="Unassembled WGS sequence"/>
</dbReference>